<protein>
    <submittedName>
        <fullName evidence="3">CFEM domain-containing protein</fullName>
    </submittedName>
</protein>
<dbReference type="AlphaFoldDB" id="A0A183D455"/>
<organism evidence="3">
    <name type="scientific">Gongylonema pulchrum</name>
    <dbReference type="NCBI Taxonomy" id="637853"/>
    <lineage>
        <taxon>Eukaryota</taxon>
        <taxon>Metazoa</taxon>
        <taxon>Ecdysozoa</taxon>
        <taxon>Nematoda</taxon>
        <taxon>Chromadorea</taxon>
        <taxon>Rhabditida</taxon>
        <taxon>Spirurina</taxon>
        <taxon>Spiruromorpha</taxon>
        <taxon>Spiruroidea</taxon>
        <taxon>Gongylonematidae</taxon>
        <taxon>Gongylonema</taxon>
    </lineage>
</organism>
<reference evidence="3" key="1">
    <citation type="submission" date="2016-06" db="UniProtKB">
        <authorList>
            <consortium name="WormBaseParasite"/>
        </authorList>
    </citation>
    <scope>IDENTIFICATION</scope>
</reference>
<keyword evidence="2" id="KW-1185">Reference proteome</keyword>
<dbReference type="Proteomes" id="UP000271098">
    <property type="component" value="Unassembled WGS sequence"/>
</dbReference>
<proteinExistence type="predicted"/>
<reference evidence="1 2" key="2">
    <citation type="submission" date="2018-11" db="EMBL/GenBank/DDBJ databases">
        <authorList>
            <consortium name="Pathogen Informatics"/>
        </authorList>
    </citation>
    <scope>NUCLEOTIDE SEQUENCE [LARGE SCALE GENOMIC DNA]</scope>
</reference>
<sequence length="102" mass="10873">MMPLCQNITSKTIETSRSRHHFDDVLLDPSSCTPSSLSSPPLSALFQITTCTALLAEYNADVVGSGGVRCADGCECTFDSDQVACVCEVLHQSGDIDRLVCS</sequence>
<dbReference type="WBParaSite" id="GPUH_0000350201-mRNA-1">
    <property type="protein sequence ID" value="GPUH_0000350201-mRNA-1"/>
    <property type="gene ID" value="GPUH_0000350201"/>
</dbReference>
<gene>
    <name evidence="1" type="ORF">GPUH_LOCUS3495</name>
</gene>
<evidence type="ECO:0000313" key="2">
    <source>
        <dbReference type="Proteomes" id="UP000271098"/>
    </source>
</evidence>
<accession>A0A183D455</accession>
<name>A0A183D455_9BILA</name>
<evidence type="ECO:0000313" key="1">
    <source>
        <dbReference type="EMBL" id="VDK39787.1"/>
    </source>
</evidence>
<evidence type="ECO:0000313" key="3">
    <source>
        <dbReference type="WBParaSite" id="GPUH_0000350201-mRNA-1"/>
    </source>
</evidence>
<dbReference type="EMBL" id="UYRT01006028">
    <property type="protein sequence ID" value="VDK39787.1"/>
    <property type="molecule type" value="Genomic_DNA"/>
</dbReference>